<comment type="caution">
    <text evidence="7">The sequence shown here is derived from an EMBL/GenBank/DDBJ whole genome shotgun (WGS) entry which is preliminary data.</text>
</comment>
<proteinExistence type="inferred from homology"/>
<reference evidence="7" key="1">
    <citation type="submission" date="2023-01" db="EMBL/GenBank/DDBJ databases">
        <title>Sequencing of the bacterial strains from artisanal fermented milk Matsoni.</title>
        <authorList>
            <person name="Rozman V."/>
            <person name="Accetto T."/>
            <person name="Bogovic Matijasic B."/>
        </authorList>
    </citation>
    <scope>NUCLEOTIDE SEQUENCE</scope>
    <source>
        <strain evidence="7">Lbl333</strain>
    </source>
</reference>
<evidence type="ECO:0000256" key="2">
    <source>
        <dbReference type="ARBA" id="ARBA00005695"/>
    </source>
</evidence>
<name>A0AAW5YTH3_9LACO</name>
<dbReference type="Proteomes" id="UP001210502">
    <property type="component" value="Unassembled WGS sequence"/>
</dbReference>
<dbReference type="EMBL" id="JAQIEY010000005">
    <property type="protein sequence ID" value="MDA3767421.1"/>
    <property type="molecule type" value="Genomic_DNA"/>
</dbReference>
<feature type="chain" id="PRO_5043532086" evidence="5">
    <location>
        <begin position="19"/>
        <end position="95"/>
    </location>
</feature>
<dbReference type="PROSITE" id="PS51257">
    <property type="entry name" value="PROKAR_LIPOPROTEIN"/>
    <property type="match status" value="1"/>
</dbReference>
<dbReference type="PANTHER" id="PTHR30290">
    <property type="entry name" value="PERIPLASMIC BINDING COMPONENT OF ABC TRANSPORTER"/>
    <property type="match status" value="1"/>
</dbReference>
<dbReference type="InterPro" id="IPR039424">
    <property type="entry name" value="SBP_5"/>
</dbReference>
<feature type="signal peptide" evidence="5">
    <location>
        <begin position="1"/>
        <end position="18"/>
    </location>
</feature>
<dbReference type="SUPFAM" id="SSF53850">
    <property type="entry name" value="Periplasmic binding protein-like II"/>
    <property type="match status" value="1"/>
</dbReference>
<evidence type="ECO:0000256" key="1">
    <source>
        <dbReference type="ARBA" id="ARBA00004193"/>
    </source>
</evidence>
<evidence type="ECO:0000259" key="6">
    <source>
        <dbReference type="Pfam" id="PF00496"/>
    </source>
</evidence>
<dbReference type="AlphaFoldDB" id="A0AAW5YTH3"/>
<evidence type="ECO:0000313" key="8">
    <source>
        <dbReference type="Proteomes" id="UP001210502"/>
    </source>
</evidence>
<dbReference type="Pfam" id="PF00496">
    <property type="entry name" value="SBP_bac_5"/>
    <property type="match status" value="1"/>
</dbReference>
<comment type="subcellular location">
    <subcellularLocation>
        <location evidence="1">Cell membrane</location>
        <topology evidence="1">Lipid-anchor</topology>
    </subcellularLocation>
</comment>
<sequence>MKKSAIITLALSASLLSACSNTSASSSKTKQVLNWFSAGEISTMEGLVRLGNNSKILPGIAKSWKESKDGMTWTFNLRKNAKWSNGEALAARPPT</sequence>
<comment type="similarity">
    <text evidence="2">Belongs to the bacterial solute-binding protein 5 family.</text>
</comment>
<dbReference type="RefSeq" id="WP_260264817.1">
    <property type="nucleotide sequence ID" value="NZ_JAQIEY010000005.1"/>
</dbReference>
<gene>
    <name evidence="7" type="ORF">PF586_02805</name>
</gene>
<keyword evidence="3" id="KW-0813">Transport</keyword>
<dbReference type="PANTHER" id="PTHR30290:SF10">
    <property type="entry name" value="PERIPLASMIC OLIGOPEPTIDE-BINDING PROTEIN-RELATED"/>
    <property type="match status" value="1"/>
</dbReference>
<accession>A0AAW5YTH3</accession>
<organism evidence="7 8">
    <name type="scientific">Lactobacillus delbrueckii</name>
    <dbReference type="NCBI Taxonomy" id="1584"/>
    <lineage>
        <taxon>Bacteria</taxon>
        <taxon>Bacillati</taxon>
        <taxon>Bacillota</taxon>
        <taxon>Bacilli</taxon>
        <taxon>Lactobacillales</taxon>
        <taxon>Lactobacillaceae</taxon>
        <taxon>Lactobacillus</taxon>
    </lineage>
</organism>
<evidence type="ECO:0000313" key="7">
    <source>
        <dbReference type="EMBL" id="MDA3767421.1"/>
    </source>
</evidence>
<keyword evidence="4 5" id="KW-0732">Signal</keyword>
<feature type="domain" description="Solute-binding protein family 5" evidence="6">
    <location>
        <begin position="56"/>
        <end position="91"/>
    </location>
</feature>
<dbReference type="GO" id="GO:0015833">
    <property type="term" value="P:peptide transport"/>
    <property type="evidence" value="ECO:0007669"/>
    <property type="project" value="TreeGrafter"/>
</dbReference>
<dbReference type="PROSITE" id="PS01040">
    <property type="entry name" value="SBP_BACTERIAL_5"/>
    <property type="match status" value="1"/>
</dbReference>
<protein>
    <submittedName>
        <fullName evidence="7">ABC transporter substrate-binding protein</fullName>
    </submittedName>
</protein>
<evidence type="ECO:0000256" key="3">
    <source>
        <dbReference type="ARBA" id="ARBA00022448"/>
    </source>
</evidence>
<dbReference type="InterPro" id="IPR000914">
    <property type="entry name" value="SBP_5_dom"/>
</dbReference>
<dbReference type="Gene3D" id="3.40.190.10">
    <property type="entry name" value="Periplasmic binding protein-like II"/>
    <property type="match status" value="1"/>
</dbReference>
<dbReference type="GO" id="GO:1904680">
    <property type="term" value="F:peptide transmembrane transporter activity"/>
    <property type="evidence" value="ECO:0007669"/>
    <property type="project" value="TreeGrafter"/>
</dbReference>
<dbReference type="GO" id="GO:0005886">
    <property type="term" value="C:plasma membrane"/>
    <property type="evidence" value="ECO:0007669"/>
    <property type="project" value="UniProtKB-SubCell"/>
</dbReference>
<evidence type="ECO:0000256" key="5">
    <source>
        <dbReference type="SAM" id="SignalP"/>
    </source>
</evidence>
<dbReference type="InterPro" id="IPR023765">
    <property type="entry name" value="SBP_5_CS"/>
</dbReference>
<evidence type="ECO:0000256" key="4">
    <source>
        <dbReference type="ARBA" id="ARBA00022729"/>
    </source>
</evidence>